<evidence type="ECO:0000259" key="7">
    <source>
        <dbReference type="Pfam" id="PF12698"/>
    </source>
</evidence>
<dbReference type="RefSeq" id="WP_275277516.1">
    <property type="nucleotide sequence ID" value="NZ_CP119108.1"/>
</dbReference>
<dbReference type="PANTHER" id="PTHR43077">
    <property type="entry name" value="TRANSPORT PERMEASE YVFS-RELATED"/>
    <property type="match status" value="1"/>
</dbReference>
<evidence type="ECO:0000313" key="9">
    <source>
        <dbReference type="Proteomes" id="UP001214553"/>
    </source>
</evidence>
<keyword evidence="3 6" id="KW-1133">Transmembrane helix</keyword>
<dbReference type="InterPro" id="IPR017500">
    <property type="entry name" value="Phage_infect_YhgE_N"/>
</dbReference>
<evidence type="ECO:0000256" key="2">
    <source>
        <dbReference type="ARBA" id="ARBA00022692"/>
    </source>
</evidence>
<feature type="domain" description="ABC-2 type transporter transmembrane" evidence="7">
    <location>
        <begin position="23"/>
        <end position="173"/>
    </location>
</feature>
<dbReference type="InterPro" id="IPR017501">
    <property type="entry name" value="Phage_infect_YhgE_C"/>
</dbReference>
<feature type="transmembrane region" description="Helical" evidence="6">
    <location>
        <begin position="625"/>
        <end position="643"/>
    </location>
</feature>
<dbReference type="NCBIfam" id="TIGR03062">
    <property type="entry name" value="pip_yhgE_Cterm"/>
    <property type="match status" value="1"/>
</dbReference>
<evidence type="ECO:0000256" key="6">
    <source>
        <dbReference type="SAM" id="Phobius"/>
    </source>
</evidence>
<evidence type="ECO:0000256" key="4">
    <source>
        <dbReference type="ARBA" id="ARBA00023136"/>
    </source>
</evidence>
<feature type="transmembrane region" description="Helical" evidence="6">
    <location>
        <begin position="764"/>
        <end position="787"/>
    </location>
</feature>
<name>A0ABY8BYJ1_9MICO</name>
<evidence type="ECO:0000256" key="3">
    <source>
        <dbReference type="ARBA" id="ARBA00022989"/>
    </source>
</evidence>
<keyword evidence="2 6" id="KW-0812">Transmembrane</keyword>
<keyword evidence="4 6" id="KW-0472">Membrane</keyword>
<accession>A0ABY8BYJ1</accession>
<dbReference type="Proteomes" id="UP001214553">
    <property type="component" value="Chromosome"/>
</dbReference>
<dbReference type="InterPro" id="IPR051328">
    <property type="entry name" value="T7SS_ABC-Transporter"/>
</dbReference>
<dbReference type="Gene3D" id="3.40.1710.10">
    <property type="entry name" value="abc type-2 transporter like domain"/>
    <property type="match status" value="1"/>
</dbReference>
<feature type="transmembrane region" description="Helical" evidence="6">
    <location>
        <begin position="20"/>
        <end position="42"/>
    </location>
</feature>
<feature type="transmembrane region" description="Helical" evidence="6">
    <location>
        <begin position="522"/>
        <end position="543"/>
    </location>
</feature>
<feature type="compositionally biased region" description="Basic and acidic residues" evidence="5">
    <location>
        <begin position="959"/>
        <end position="980"/>
    </location>
</feature>
<evidence type="ECO:0000256" key="1">
    <source>
        <dbReference type="ARBA" id="ARBA00004141"/>
    </source>
</evidence>
<dbReference type="Pfam" id="PF12698">
    <property type="entry name" value="ABC2_membrane_3"/>
    <property type="match status" value="2"/>
</dbReference>
<feature type="compositionally biased region" description="Acidic residues" evidence="5">
    <location>
        <begin position="906"/>
        <end position="952"/>
    </location>
</feature>
<protein>
    <submittedName>
        <fullName evidence="8">YhgE/Pip family protein</fullName>
    </submittedName>
</protein>
<keyword evidence="9" id="KW-1185">Reference proteome</keyword>
<feature type="transmembrane region" description="Helical" evidence="6">
    <location>
        <begin position="678"/>
        <end position="699"/>
    </location>
</feature>
<proteinExistence type="predicted"/>
<sequence>MSWRVFRRDVGRLFHQRKAWIIVLGVLLTPALYAWFNITAFWDPYGNTADIRVAVVNLDEGATSELTGSLDVGAQVVDQLKNNHRLGWTFLGQDEAQRAVKSGDAYAAIVIPADFSRDLVSITTGQFTQPKLRYYVNEKASAVAPKVTDVGASEIDKQITSAFSEQVAQAATEALKNAGGAVQDQLLTAKGETLNAVDAAADSVASAHKRLTALSSGITASRNDVSSVRSTLGDVDATLGDVQTAIGQTQSIIADAQKQVIAFTDAATTAYVDGTSRLADAAGDAHVVVTELTEAFSTVGMRIDGAIDDVSSVVEANGAAIDRLQQLVDGGGLDAQTQQRLNDVIDTLQARNDNDQKLLSDLKALNTQAGSAASAIESAADDLDTATGNAQDAAGDLRTTLTGSVPELNRAMSALSTSAGAFSAALDAQRGQLAQAEKLLAGLDTQLSSTADAVDGLADNLADIQDGLTTARTDVIALGAAAQAGVLHTITGLDPAQIARFIAAPVEVTEHVLFPIDTYGSAMAALFTNLSLWIGSFVLMVIFKTEVDTEGVEGITIRQAYLGRFLLFAVLAVVQALVVCIGNLVIGVQTVSATAFVGTGVLIALAYISIIYALCVAFGHIGRGLCVLLVIMQIPAASGLYPIEMMPGFFRALYPFLPFTYGIDALRETIAGFYDGHYWRFLGALAVFVVLAWVLGLVLRRRLAALNLMFNRQVAATDLLVADDVQVVGSRYRLTHVIRAMNDRDEFRDDLARRSRPFLQHYPTLLRMTALTAVTGLAALALVAWLVPGGQATVLGIWVAWCLLAIGFLIALEYIRQSFQVAAELGTLDDAALLTAARQRSGDAPLAAMPRESTAPLAGPTTEGDAAPEPVAADDLPADTEKAGGDAAADDLDQVMGLFDAREEPADGADEPESLEEAQQPDEPESLEEAQQPDEPGESDEPEAGQEPEEREEQYGADARQDLGEREDPAHPEEPDEPAHPEGPANGGERP</sequence>
<feature type="transmembrane region" description="Helical" evidence="6">
    <location>
        <begin position="592"/>
        <end position="618"/>
    </location>
</feature>
<comment type="subcellular location">
    <subcellularLocation>
        <location evidence="1">Membrane</location>
        <topology evidence="1">Multi-pass membrane protein</topology>
    </subcellularLocation>
</comment>
<feature type="region of interest" description="Disordered" evidence="5">
    <location>
        <begin position="903"/>
        <end position="991"/>
    </location>
</feature>
<organism evidence="8 9">
    <name type="scientific">Microbacterium horticulturae</name>
    <dbReference type="NCBI Taxonomy" id="3028316"/>
    <lineage>
        <taxon>Bacteria</taxon>
        <taxon>Bacillati</taxon>
        <taxon>Actinomycetota</taxon>
        <taxon>Actinomycetes</taxon>
        <taxon>Micrococcales</taxon>
        <taxon>Microbacteriaceae</taxon>
        <taxon>Microbacterium</taxon>
    </lineage>
</organism>
<feature type="domain" description="ABC-2 type transporter transmembrane" evidence="7">
    <location>
        <begin position="481"/>
        <end position="697"/>
    </location>
</feature>
<reference evidence="8 9" key="1">
    <citation type="submission" date="2023-03" db="EMBL/GenBank/DDBJ databases">
        <title>Genome sequence of Microbacterium sp. KACC 23027.</title>
        <authorList>
            <person name="Kim S."/>
            <person name="Heo J."/>
            <person name="Kwon S.-W."/>
        </authorList>
    </citation>
    <scope>NUCLEOTIDE SEQUENCE [LARGE SCALE GENOMIC DNA]</scope>
    <source>
        <strain evidence="8 9">KACC 23027</strain>
    </source>
</reference>
<dbReference type="NCBIfam" id="TIGR03061">
    <property type="entry name" value="pip_yhgE_Nterm"/>
    <property type="match status" value="1"/>
</dbReference>
<feature type="transmembrane region" description="Helical" evidence="6">
    <location>
        <begin position="564"/>
        <end position="586"/>
    </location>
</feature>
<dbReference type="EMBL" id="CP119108">
    <property type="protein sequence ID" value="WEG08182.1"/>
    <property type="molecule type" value="Genomic_DNA"/>
</dbReference>
<dbReference type="InterPro" id="IPR013525">
    <property type="entry name" value="ABC2_TM"/>
</dbReference>
<feature type="region of interest" description="Disordered" evidence="5">
    <location>
        <begin position="842"/>
        <end position="885"/>
    </location>
</feature>
<gene>
    <name evidence="8" type="ORF">PU630_13170</name>
</gene>
<evidence type="ECO:0000313" key="8">
    <source>
        <dbReference type="EMBL" id="WEG08182.1"/>
    </source>
</evidence>
<evidence type="ECO:0000256" key="5">
    <source>
        <dbReference type="SAM" id="MobiDB-lite"/>
    </source>
</evidence>
<dbReference type="PANTHER" id="PTHR43077:SF10">
    <property type="entry name" value="TRANSPORT PERMEASE PROTEIN"/>
    <property type="match status" value="1"/>
</dbReference>
<feature type="transmembrane region" description="Helical" evidence="6">
    <location>
        <begin position="793"/>
        <end position="812"/>
    </location>
</feature>